<keyword evidence="2" id="KW-0106">Calcium</keyword>
<dbReference type="EMBL" id="HACA01022732">
    <property type="protein sequence ID" value="CDW40093.1"/>
    <property type="molecule type" value="Transcribed_RNA"/>
</dbReference>
<evidence type="ECO:0000256" key="2">
    <source>
        <dbReference type="RuleBase" id="RU363116"/>
    </source>
</evidence>
<evidence type="ECO:0000256" key="1">
    <source>
        <dbReference type="ARBA" id="ARBA00005350"/>
    </source>
</evidence>
<keyword evidence="2" id="KW-0564">Palmitate</keyword>
<feature type="compositionally biased region" description="Polar residues" evidence="3">
    <location>
        <begin position="7"/>
        <end position="20"/>
    </location>
</feature>
<dbReference type="GO" id="GO:0017128">
    <property type="term" value="F:phospholipid scramblase activity"/>
    <property type="evidence" value="ECO:0007669"/>
    <property type="project" value="InterPro"/>
</dbReference>
<reference evidence="4" key="1">
    <citation type="submission" date="2014-05" db="EMBL/GenBank/DDBJ databases">
        <authorList>
            <person name="Chronopoulou M."/>
        </authorList>
    </citation>
    <scope>NUCLEOTIDE SEQUENCE</scope>
    <source>
        <tissue evidence="4">Whole organism</tissue>
    </source>
</reference>
<dbReference type="AlphaFoldDB" id="A0A0K2UPB8"/>
<proteinExistence type="inferred from homology"/>
<dbReference type="PANTHER" id="PTHR23248:SF9">
    <property type="entry name" value="PHOSPHOLIPID SCRAMBLASE"/>
    <property type="match status" value="1"/>
</dbReference>
<evidence type="ECO:0000256" key="3">
    <source>
        <dbReference type="SAM" id="MobiDB-lite"/>
    </source>
</evidence>
<sequence>MLKENENVTSPITEQPSVDPNSTLGLAPLLNNQSLILKRRMKPFICDCEVDLKYDIHAGNEGEIVYKASEKSNSWQKCCLGSFRAVEININDIANRRVIHIERPLGCFGCCCSILYPFCNAEFMVRVSDIFIGSIRERASWWYPVFHIFDEEGTQIFKVRGPGLVRFAPRKIVFNVTRHLVPFEGLVASITKKWQGLCFENVNLITNYDIEFFSRNTLSLKEKALILSATFLIETTLYAEF</sequence>
<dbReference type="PANTHER" id="PTHR23248">
    <property type="entry name" value="PHOSPHOLIPID SCRAMBLASE-RELATED"/>
    <property type="match status" value="1"/>
</dbReference>
<comment type="function">
    <text evidence="2">May mediate accelerated ATP-independent bidirectional transbilayer migration of phospholipids upon binding calcium ions that results in a loss of phospholipid asymmetry in the plasma membrane.</text>
</comment>
<dbReference type="InterPro" id="IPR005552">
    <property type="entry name" value="Scramblase"/>
</dbReference>
<dbReference type="Pfam" id="PF03803">
    <property type="entry name" value="Scramblase"/>
    <property type="match status" value="1"/>
</dbReference>
<dbReference type="OrthoDB" id="191150at2759"/>
<comment type="similarity">
    <text evidence="1 2">Belongs to the phospholipid scramblase family.</text>
</comment>
<dbReference type="GO" id="GO:0005886">
    <property type="term" value="C:plasma membrane"/>
    <property type="evidence" value="ECO:0007669"/>
    <property type="project" value="TreeGrafter"/>
</dbReference>
<accession>A0A0K2UPB8</accession>
<feature type="region of interest" description="Disordered" evidence="3">
    <location>
        <begin position="1"/>
        <end position="20"/>
    </location>
</feature>
<evidence type="ECO:0000313" key="4">
    <source>
        <dbReference type="EMBL" id="CDW40093.1"/>
    </source>
</evidence>
<name>A0A0K2UPB8_LEPSM</name>
<keyword evidence="2" id="KW-0449">Lipoprotein</keyword>
<comment type="cofactor">
    <cofactor evidence="2">
        <name>Ca(2+)</name>
        <dbReference type="ChEBI" id="CHEBI:29108"/>
    </cofactor>
</comment>
<organism evidence="4">
    <name type="scientific">Lepeophtheirus salmonis</name>
    <name type="common">Salmon louse</name>
    <name type="synonym">Caligus salmonis</name>
    <dbReference type="NCBI Taxonomy" id="72036"/>
    <lineage>
        <taxon>Eukaryota</taxon>
        <taxon>Metazoa</taxon>
        <taxon>Ecdysozoa</taxon>
        <taxon>Arthropoda</taxon>
        <taxon>Crustacea</taxon>
        <taxon>Multicrustacea</taxon>
        <taxon>Hexanauplia</taxon>
        <taxon>Copepoda</taxon>
        <taxon>Siphonostomatoida</taxon>
        <taxon>Caligidae</taxon>
        <taxon>Lepeophtheirus</taxon>
    </lineage>
</organism>
<protein>
    <recommendedName>
        <fullName evidence="2">Phospholipid scramblase</fullName>
    </recommendedName>
</protein>